<proteinExistence type="predicted"/>
<comment type="caution">
    <text evidence="1">The sequence shown here is derived from an EMBL/GenBank/DDBJ whole genome shotgun (WGS) entry which is preliminary data.</text>
</comment>
<dbReference type="Proteomes" id="UP000250572">
    <property type="component" value="Unassembled WGS sequence"/>
</dbReference>
<evidence type="ECO:0000313" key="1">
    <source>
        <dbReference type="EMBL" id="PWA17160.1"/>
    </source>
</evidence>
<evidence type="ECO:0000313" key="2">
    <source>
        <dbReference type="Proteomes" id="UP000250572"/>
    </source>
</evidence>
<sequence length="99" mass="10978">MPVFCRNFMTSPRKLAYLSVLPHQQIPKSGQFLSTQVDSLVLTYPQDPQAGRRPHLSTVDLSIEAGIRRTSRCSKCQQAKSVVTMTDQEGEGWGGISIL</sequence>
<dbReference type="EMBL" id="NHOQ01002371">
    <property type="protein sequence ID" value="PWA17160.1"/>
    <property type="molecule type" value="Genomic_DNA"/>
</dbReference>
<protein>
    <submittedName>
        <fullName evidence="1">Uncharacterized protein</fullName>
    </submittedName>
</protein>
<organism evidence="1 2">
    <name type="scientific">Gambusia affinis</name>
    <name type="common">Western mosquitofish</name>
    <name type="synonym">Heterandria affinis</name>
    <dbReference type="NCBI Taxonomy" id="33528"/>
    <lineage>
        <taxon>Eukaryota</taxon>
        <taxon>Metazoa</taxon>
        <taxon>Chordata</taxon>
        <taxon>Craniata</taxon>
        <taxon>Vertebrata</taxon>
        <taxon>Euteleostomi</taxon>
        <taxon>Actinopterygii</taxon>
        <taxon>Neopterygii</taxon>
        <taxon>Teleostei</taxon>
        <taxon>Neoteleostei</taxon>
        <taxon>Acanthomorphata</taxon>
        <taxon>Ovalentaria</taxon>
        <taxon>Atherinomorphae</taxon>
        <taxon>Cyprinodontiformes</taxon>
        <taxon>Poeciliidae</taxon>
        <taxon>Poeciliinae</taxon>
        <taxon>Gambusia</taxon>
    </lineage>
</organism>
<accession>A0A315V0J0</accession>
<keyword evidence="2" id="KW-1185">Reference proteome</keyword>
<name>A0A315V0J0_GAMAF</name>
<dbReference type="AlphaFoldDB" id="A0A315V0J0"/>
<reference evidence="1 2" key="1">
    <citation type="journal article" date="2018" name="G3 (Bethesda)">
        <title>A High-Quality Reference Genome for the Invasive Mosquitofish Gambusia affinis Using a Chicago Library.</title>
        <authorList>
            <person name="Hoffberg S.L."/>
            <person name="Troendle N.J."/>
            <person name="Glenn T.C."/>
            <person name="Mahmud O."/>
            <person name="Louha S."/>
            <person name="Chalopin D."/>
            <person name="Bennetzen J.L."/>
            <person name="Mauricio R."/>
        </authorList>
    </citation>
    <scope>NUCLEOTIDE SEQUENCE [LARGE SCALE GENOMIC DNA]</scope>
    <source>
        <strain evidence="1">NE01/NJP1002.9</strain>
        <tissue evidence="1">Muscle</tissue>
    </source>
</reference>
<gene>
    <name evidence="1" type="ORF">CCH79_00010484</name>
</gene>